<keyword evidence="1" id="KW-0175">Coiled coil</keyword>
<dbReference type="AlphaFoldDB" id="A0A3P7LHA4"/>
<sequence>QSYAALETQTNDTVEEFQANEQALKEKLAHEKQRCRTYKDQVTYLNEEILLLRDQDNSDLRCRLDQYQQLVEEADRILVHLRGLVTSLSQKLEKTKTKQREEREQRLNEIKALEEQVPIRGHFIYR</sequence>
<proteinExistence type="predicted"/>
<reference evidence="2 3" key="1">
    <citation type="submission" date="2018-11" db="EMBL/GenBank/DDBJ databases">
        <authorList>
            <consortium name="Pathogen Informatics"/>
        </authorList>
    </citation>
    <scope>NUCLEOTIDE SEQUENCE [LARGE SCALE GENOMIC DNA]</scope>
</reference>
<feature type="coiled-coil region" evidence="1">
    <location>
        <begin position="14"/>
        <end position="116"/>
    </location>
</feature>
<dbReference type="EMBL" id="UYRU01051121">
    <property type="protein sequence ID" value="VDN11277.1"/>
    <property type="molecule type" value="Genomic_DNA"/>
</dbReference>
<protein>
    <submittedName>
        <fullName evidence="2">Uncharacterized protein</fullName>
    </submittedName>
</protein>
<evidence type="ECO:0000256" key="1">
    <source>
        <dbReference type="SAM" id="Coils"/>
    </source>
</evidence>
<evidence type="ECO:0000313" key="2">
    <source>
        <dbReference type="EMBL" id="VDN11277.1"/>
    </source>
</evidence>
<organism evidence="2 3">
    <name type="scientific">Dibothriocephalus latus</name>
    <name type="common">Fish tapeworm</name>
    <name type="synonym">Diphyllobothrium latum</name>
    <dbReference type="NCBI Taxonomy" id="60516"/>
    <lineage>
        <taxon>Eukaryota</taxon>
        <taxon>Metazoa</taxon>
        <taxon>Spiralia</taxon>
        <taxon>Lophotrochozoa</taxon>
        <taxon>Platyhelminthes</taxon>
        <taxon>Cestoda</taxon>
        <taxon>Eucestoda</taxon>
        <taxon>Diphyllobothriidea</taxon>
        <taxon>Diphyllobothriidae</taxon>
        <taxon>Dibothriocephalus</taxon>
    </lineage>
</organism>
<gene>
    <name evidence="2" type="ORF">DILT_LOCUS7108</name>
</gene>
<name>A0A3P7LHA4_DIBLA</name>
<feature type="non-terminal residue" evidence="2">
    <location>
        <position position="1"/>
    </location>
</feature>
<dbReference type="Proteomes" id="UP000281553">
    <property type="component" value="Unassembled WGS sequence"/>
</dbReference>
<accession>A0A3P7LHA4</accession>
<evidence type="ECO:0000313" key="3">
    <source>
        <dbReference type="Proteomes" id="UP000281553"/>
    </source>
</evidence>
<keyword evidence="3" id="KW-1185">Reference proteome</keyword>